<dbReference type="InterPro" id="IPR029016">
    <property type="entry name" value="GAF-like_dom_sf"/>
</dbReference>
<dbReference type="Gene3D" id="3.30.450.40">
    <property type="match status" value="2"/>
</dbReference>
<organism evidence="1 2">
    <name type="scientific">Caerostris extrusa</name>
    <name type="common">Bark spider</name>
    <name type="synonym">Caerostris bankana</name>
    <dbReference type="NCBI Taxonomy" id="172846"/>
    <lineage>
        <taxon>Eukaryota</taxon>
        <taxon>Metazoa</taxon>
        <taxon>Ecdysozoa</taxon>
        <taxon>Arthropoda</taxon>
        <taxon>Chelicerata</taxon>
        <taxon>Arachnida</taxon>
        <taxon>Araneae</taxon>
        <taxon>Araneomorphae</taxon>
        <taxon>Entelegynae</taxon>
        <taxon>Araneoidea</taxon>
        <taxon>Araneidae</taxon>
        <taxon>Caerostris</taxon>
    </lineage>
</organism>
<comment type="caution">
    <text evidence="1">The sequence shown here is derived from an EMBL/GenBank/DDBJ whole genome shotgun (WGS) entry which is preliminary data.</text>
</comment>
<dbReference type="AlphaFoldDB" id="A0AAV4SET2"/>
<keyword evidence="2" id="KW-1185">Reference proteome</keyword>
<reference evidence="1 2" key="1">
    <citation type="submission" date="2021-06" db="EMBL/GenBank/DDBJ databases">
        <title>Caerostris extrusa draft genome.</title>
        <authorList>
            <person name="Kono N."/>
            <person name="Arakawa K."/>
        </authorList>
    </citation>
    <scope>NUCLEOTIDE SEQUENCE [LARGE SCALE GENOMIC DNA]</scope>
</reference>
<proteinExistence type="predicted"/>
<evidence type="ECO:0000313" key="2">
    <source>
        <dbReference type="Proteomes" id="UP001054945"/>
    </source>
</evidence>
<gene>
    <name evidence="1" type="primary">Pde11</name>
    <name evidence="1" type="ORF">CEXT_229241</name>
</gene>
<name>A0AAV4SET2_CAEEX</name>
<accession>A0AAV4SET2</accession>
<evidence type="ECO:0000313" key="1">
    <source>
        <dbReference type="EMBL" id="GIY30927.1"/>
    </source>
</evidence>
<dbReference type="EMBL" id="BPLR01009294">
    <property type="protein sequence ID" value="GIY30927.1"/>
    <property type="molecule type" value="Genomic_DNA"/>
</dbReference>
<protein>
    <submittedName>
        <fullName evidence="1">Dual 3',5'-cyclic-AMP and -GMP phosphodiesterase 11</fullName>
    </submittedName>
</protein>
<sequence>MPVYATKPSSIFRNRKVESSGLRRIISLRVHCFRQKKPLGKWCLVNQLFDLSRSSSVKQIQGRKEICIPLRTDIVGHMVEYRESPKIPDCNKVSLYKSGHCGYLAVDAAMSMKTGYSPSGCTAVTTKESKRHSTPHINYRHVMSPQGETSSSHTKRESILAMALALTGIRVQVVRLKIEVEAILSVFLCLQICDIGIRNTELHESSELENKRNQVLLDLARMVFEKQSTIGQIVHRIMIYMQSFIQVERCQVLLLDENTKVDEDSNFRHHSILCMPIRNESKCIVGVSQLINKLSGIPFTKKDEHIF</sequence>
<dbReference type="Proteomes" id="UP001054945">
    <property type="component" value="Unassembled WGS sequence"/>
</dbReference>
<dbReference type="SUPFAM" id="SSF55781">
    <property type="entry name" value="GAF domain-like"/>
    <property type="match status" value="1"/>
</dbReference>